<dbReference type="InterPro" id="IPR011050">
    <property type="entry name" value="Pectin_lyase_fold/virulence"/>
</dbReference>
<sequence>MENTINQLQNLNQQTSIFNMRNLTIKQNLLPQIFSTYTLDNDKQKPGFSTIFVNPQVSYSYNKCTKFVLMTQIYDVQPGNRIGKLSSRELLTLRYQDNFIEANDQRRLFFFHDIQNKTITFDKVQFNAYGKIMKSLNPINIKMLNSELITDWINEENITFEHITSQNNFIYLNTNQNTVMRIDNLRSYNASQVNSNNLHYFISSQGTVDINGLSIVNSKTTVRAVIIVGLTPTIIINNFEFINNTFDEFSTSSCIFKGSSTLYTATIYLNNLRFQNNIMNGYQAIQQASGIKSFFINNSVFSNENSYLYKQQAMIVIYNSLFSKNSFNIQGDIILVQQNSLNATRILNSTFKDNVIGGINLKSGDIGSLNYPTIIEIANCTFLNNKPKYSTFIKQSSNTMLRVNNSQFNKTIGLNRGSVLLQDYENAKATFMNSVFFGNKAVYGGILYSQYSGTIIFVKCHFSYNFAEEAGIGDLINAFMGMIILENIDIQDSYISLEDPNFILMIQSYLIIRNVKVENLKYFDEDQNETHDQALIVANLNSKIDITNMTIRNTHLQILSITQSSIIATNFSISNMTYKNKMDKPISIDSSIVLIKDSNLNNISTQGLYDYLKGANQISTRAIKAYNGVLKLLNSTFKGLFSKQDGGAILVENTHSEIDNCTFFENQAFKGGAISLRSTSQTQIRFIITNNRFFGNTAVAQGGCVTYNKYRPLQFQNNSFDTNNFAPYGSHIASYPIYTRVISYDNSTIASGQLYNGQIIAEIIDQDNQRVVTDQNSAVRIFPAINQNNVASQSLVIVQHGVATFNDLIFMAKPGSKDVEFEINSPTIITNPMTTLIAKNISQSNSSSQSSVKFNFRYCEEGEYLYDNMQVQMVQQHNVYIRCLICETGQFSLYPNSTRCVECIQNTECLGGYQIYVKPGYWRSSFNSTNILQCKSISACVGGLIPLPSSNPPQVLDPLCAQGYGGNLCDKCLNIEGRKFAKITHSKCGACPNEVSNAFKLLGVFFAFVLILGLYIWYNLRNKNESETSVVLRMLISYIQITSTSSAFELKWPKSLQDFFLIFDFIGDSAETIVSIDCLLRDYEISKNSIPNLFIKIAVLSVVPLLLLAIFISLFQIMRLIKSYSLGVLKRQMIVTTLIIIYAIHPTLVKFSTELFFCLKLDNNQYYLYNDLSVRCWEDSHQKWTFIFGFPIIVFWVIGVPAYGFSYLYKRRKRLSDPGLIEKYRIIYQGLKTKYFYWEFIIIIMKTFISFFNVILSAYSLLFQAFVVIFVFGSFLLIQQNIKPYRNPLLNILERTQYILICITFFGSFFFVESRISDQIQLIVFVAIVVFNLRFFMLWLMCFCSTFKNKFAKKAFYLLKKVCLFPPDQREYAKYIRKRLGQQILVKQFSRKQTRKESSISSTKMMDKLAKAQQDSFLIENRLNDIPEMNKSTQMQKGKKSQLKKKIMKKSIIAQSKLARDFSLFLPDHSQIKQGKIMKQLTKVPRPKSNKKQLAPITQSTKRLIHNDSQFITNSRITLNTRIEKTGIDESSYLENGKQQIT</sequence>
<feature type="transmembrane region" description="Helical" evidence="1">
    <location>
        <begin position="1261"/>
        <end position="1278"/>
    </location>
</feature>
<keyword evidence="1" id="KW-0472">Membrane</keyword>
<dbReference type="InParanoid" id="A0A078AMI9"/>
<dbReference type="SUPFAM" id="SSF51126">
    <property type="entry name" value="Pectin lyase-like"/>
    <property type="match status" value="1"/>
</dbReference>
<name>A0A078AMI9_STYLE</name>
<feature type="transmembrane region" description="Helical" evidence="1">
    <location>
        <begin position="998"/>
        <end position="1018"/>
    </location>
</feature>
<feature type="transmembrane region" description="Helical" evidence="1">
    <location>
        <begin position="1298"/>
        <end position="1316"/>
    </location>
</feature>
<feature type="transmembrane region" description="Helical" evidence="1">
    <location>
        <begin position="1235"/>
        <end position="1255"/>
    </location>
</feature>
<evidence type="ECO:0000313" key="2">
    <source>
        <dbReference type="EMBL" id="CDW82607.1"/>
    </source>
</evidence>
<reference evidence="2 3" key="1">
    <citation type="submission" date="2014-06" db="EMBL/GenBank/DDBJ databases">
        <authorList>
            <person name="Swart Estienne"/>
        </authorList>
    </citation>
    <scope>NUCLEOTIDE SEQUENCE [LARGE SCALE GENOMIC DNA]</scope>
    <source>
        <strain evidence="2 3">130c</strain>
    </source>
</reference>
<accession>A0A078AMI9</accession>
<keyword evidence="3" id="KW-1185">Reference proteome</keyword>
<evidence type="ECO:0000313" key="3">
    <source>
        <dbReference type="Proteomes" id="UP000039865"/>
    </source>
</evidence>
<keyword evidence="1" id="KW-1133">Transmembrane helix</keyword>
<evidence type="ECO:0000256" key="1">
    <source>
        <dbReference type="SAM" id="Phobius"/>
    </source>
</evidence>
<feature type="transmembrane region" description="Helical" evidence="1">
    <location>
        <begin position="1093"/>
        <end position="1115"/>
    </location>
</feature>
<organism evidence="2 3">
    <name type="scientific">Stylonychia lemnae</name>
    <name type="common">Ciliate</name>
    <dbReference type="NCBI Taxonomy" id="5949"/>
    <lineage>
        <taxon>Eukaryota</taxon>
        <taxon>Sar</taxon>
        <taxon>Alveolata</taxon>
        <taxon>Ciliophora</taxon>
        <taxon>Intramacronucleata</taxon>
        <taxon>Spirotrichea</taxon>
        <taxon>Stichotrichia</taxon>
        <taxon>Sporadotrichida</taxon>
        <taxon>Oxytrichidae</taxon>
        <taxon>Stylonychinae</taxon>
        <taxon>Stylonychia</taxon>
    </lineage>
</organism>
<gene>
    <name evidence="2" type="primary">Contig7361.g7871</name>
    <name evidence="2" type="ORF">STYLEM_11640</name>
</gene>
<dbReference type="PANTHER" id="PTHR11319">
    <property type="entry name" value="G PROTEIN-COUPLED RECEPTOR-RELATED"/>
    <property type="match status" value="1"/>
</dbReference>
<dbReference type="EMBL" id="CCKQ01011069">
    <property type="protein sequence ID" value="CDW82607.1"/>
    <property type="molecule type" value="Genomic_DNA"/>
</dbReference>
<proteinExistence type="predicted"/>
<keyword evidence="1" id="KW-0812">Transmembrane</keyword>
<feature type="transmembrane region" description="Helical" evidence="1">
    <location>
        <begin position="1184"/>
        <end position="1205"/>
    </location>
</feature>
<feature type="transmembrane region" description="Helical" evidence="1">
    <location>
        <begin position="1322"/>
        <end position="1344"/>
    </location>
</feature>
<feature type="transmembrane region" description="Helical" evidence="1">
    <location>
        <begin position="1127"/>
        <end position="1145"/>
    </location>
</feature>
<dbReference type="Proteomes" id="UP000039865">
    <property type="component" value="Unassembled WGS sequence"/>
</dbReference>
<protein>
    <recommendedName>
        <fullName evidence="4">Transmembrane protein</fullName>
    </recommendedName>
</protein>
<dbReference type="PANTHER" id="PTHR11319:SF35">
    <property type="entry name" value="OUTER MEMBRANE PROTEIN PMPC-RELATED"/>
    <property type="match status" value="1"/>
</dbReference>
<dbReference type="OrthoDB" id="300606at2759"/>
<evidence type="ECO:0008006" key="4">
    <source>
        <dbReference type="Google" id="ProtNLM"/>
    </source>
</evidence>
<feature type="transmembrane region" description="Helical" evidence="1">
    <location>
        <begin position="1030"/>
        <end position="1048"/>
    </location>
</feature>